<accession>A0ABP1QW95</accession>
<feature type="region of interest" description="Disordered" evidence="1">
    <location>
        <begin position="61"/>
        <end position="120"/>
    </location>
</feature>
<gene>
    <name evidence="2" type="ORF">ODALV1_LOCUS13781</name>
</gene>
<protein>
    <submittedName>
        <fullName evidence="2">Uncharacterized protein</fullName>
    </submittedName>
</protein>
<feature type="compositionally biased region" description="Low complexity" evidence="1">
    <location>
        <begin position="73"/>
        <end position="93"/>
    </location>
</feature>
<evidence type="ECO:0000313" key="3">
    <source>
        <dbReference type="Proteomes" id="UP001642540"/>
    </source>
</evidence>
<dbReference type="Proteomes" id="UP001642540">
    <property type="component" value="Unassembled WGS sequence"/>
</dbReference>
<reference evidence="2 3" key="1">
    <citation type="submission" date="2024-08" db="EMBL/GenBank/DDBJ databases">
        <authorList>
            <person name="Cucini C."/>
            <person name="Frati F."/>
        </authorList>
    </citation>
    <scope>NUCLEOTIDE SEQUENCE [LARGE SCALE GENOMIC DNA]</scope>
</reference>
<keyword evidence="3" id="KW-1185">Reference proteome</keyword>
<sequence>MTAFENDEVEKWLDHNGTFFKEYFLRKADINLINQWLSEHGFLILCQGNLGSRSPVFLGPPSSLSGIGERRNSSSSSRRASGTSVSGTSGTISPASPGDRVHDFPVPQEEEPPTTNGSKDTCINWVVL</sequence>
<name>A0ABP1QW95_9HEXA</name>
<evidence type="ECO:0000313" key="2">
    <source>
        <dbReference type="EMBL" id="CAL8109892.1"/>
    </source>
</evidence>
<proteinExistence type="predicted"/>
<comment type="caution">
    <text evidence="2">The sequence shown here is derived from an EMBL/GenBank/DDBJ whole genome shotgun (WGS) entry which is preliminary data.</text>
</comment>
<evidence type="ECO:0000256" key="1">
    <source>
        <dbReference type="SAM" id="MobiDB-lite"/>
    </source>
</evidence>
<organism evidence="2 3">
    <name type="scientific">Orchesella dallaii</name>
    <dbReference type="NCBI Taxonomy" id="48710"/>
    <lineage>
        <taxon>Eukaryota</taxon>
        <taxon>Metazoa</taxon>
        <taxon>Ecdysozoa</taxon>
        <taxon>Arthropoda</taxon>
        <taxon>Hexapoda</taxon>
        <taxon>Collembola</taxon>
        <taxon>Entomobryomorpha</taxon>
        <taxon>Entomobryoidea</taxon>
        <taxon>Orchesellidae</taxon>
        <taxon>Orchesellinae</taxon>
        <taxon>Orchesella</taxon>
    </lineage>
</organism>
<dbReference type="EMBL" id="CAXLJM020000042">
    <property type="protein sequence ID" value="CAL8109892.1"/>
    <property type="molecule type" value="Genomic_DNA"/>
</dbReference>